<gene>
    <name evidence="1" type="ORF">F4694_003679</name>
</gene>
<reference evidence="2" key="1">
    <citation type="submission" date="2020-07" db="EMBL/GenBank/DDBJ databases">
        <authorList>
            <person name="Partida-Martinez L."/>
            <person name="Huntemann M."/>
            <person name="Clum A."/>
            <person name="Wang J."/>
            <person name="Palaniappan K."/>
            <person name="Ritter S."/>
            <person name="Chen I.-M."/>
            <person name="Stamatis D."/>
            <person name="Reddy T."/>
            <person name="O'Malley R."/>
            <person name="Daum C."/>
            <person name="Shapiro N."/>
            <person name="Ivanova N."/>
            <person name="Kyrpides N."/>
            <person name="Woyke T."/>
        </authorList>
    </citation>
    <scope>NUCLEOTIDE SEQUENCE [LARGE SCALE GENOMIC DNA]</scope>
    <source>
        <strain evidence="2">AT2.8</strain>
    </source>
</reference>
<sequence length="40" mass="4901">MLVKKKETTSSPIEIHVLTKEDQLRWLMEEYGIWWLIHMS</sequence>
<evidence type="ECO:0000313" key="1">
    <source>
        <dbReference type="EMBL" id="NYE06899.1"/>
    </source>
</evidence>
<dbReference type="Proteomes" id="UP000548423">
    <property type="component" value="Unassembled WGS sequence"/>
</dbReference>
<evidence type="ECO:0000313" key="2">
    <source>
        <dbReference type="Proteomes" id="UP000548423"/>
    </source>
</evidence>
<reference evidence="2" key="2">
    <citation type="submission" date="2020-08" db="EMBL/GenBank/DDBJ databases">
        <title>The Agave Microbiome: Exploring the role of microbial communities in plant adaptations to desert environments.</title>
        <authorList>
            <person name="Partida-Martinez L.P."/>
        </authorList>
    </citation>
    <scope>NUCLEOTIDE SEQUENCE [LARGE SCALE GENOMIC DNA]</scope>
    <source>
        <strain evidence="2">AT2.8</strain>
    </source>
</reference>
<name>A0A852TFM4_9BACI</name>
<organism evidence="1 2">
    <name type="scientific">Neobacillus niacini</name>
    <dbReference type="NCBI Taxonomy" id="86668"/>
    <lineage>
        <taxon>Bacteria</taxon>
        <taxon>Bacillati</taxon>
        <taxon>Bacillota</taxon>
        <taxon>Bacilli</taxon>
        <taxon>Bacillales</taxon>
        <taxon>Bacillaceae</taxon>
        <taxon>Neobacillus</taxon>
    </lineage>
</organism>
<comment type="caution">
    <text evidence="1">The sequence shown here is derived from an EMBL/GenBank/DDBJ whole genome shotgun (WGS) entry which is preliminary data.</text>
</comment>
<dbReference type="EMBL" id="JACCBX010000007">
    <property type="protein sequence ID" value="NYE06899.1"/>
    <property type="molecule type" value="Genomic_DNA"/>
</dbReference>
<protein>
    <submittedName>
        <fullName evidence="1">Uncharacterized protein</fullName>
    </submittedName>
</protein>
<dbReference type="AlphaFoldDB" id="A0A852TFM4"/>
<proteinExistence type="predicted"/>
<accession>A0A852TFM4</accession>